<dbReference type="EMBL" id="JAHLFE010000206">
    <property type="protein sequence ID" value="MBU3845164.1"/>
    <property type="molecule type" value="Genomic_DNA"/>
</dbReference>
<reference evidence="1" key="2">
    <citation type="submission" date="2021-04" db="EMBL/GenBank/DDBJ databases">
        <authorList>
            <person name="Gilroy R."/>
        </authorList>
    </citation>
    <scope>NUCLEOTIDE SEQUENCE</scope>
    <source>
        <strain evidence="1">378</strain>
    </source>
</reference>
<accession>A0A948THU5</accession>
<feature type="non-terminal residue" evidence="1">
    <location>
        <position position="1"/>
    </location>
</feature>
<proteinExistence type="predicted"/>
<organism evidence="1 2">
    <name type="scientific">Candidatus Anaerobiospirillum pullicola</name>
    <dbReference type="NCBI Taxonomy" id="2838451"/>
    <lineage>
        <taxon>Bacteria</taxon>
        <taxon>Pseudomonadati</taxon>
        <taxon>Pseudomonadota</taxon>
        <taxon>Gammaproteobacteria</taxon>
        <taxon>Aeromonadales</taxon>
        <taxon>Succinivibrionaceae</taxon>
        <taxon>Anaerobiospirillum</taxon>
    </lineage>
</organism>
<reference evidence="1" key="1">
    <citation type="journal article" date="2021" name="PeerJ">
        <title>Extensive microbial diversity within the chicken gut microbiome revealed by metagenomics and culture.</title>
        <authorList>
            <person name="Gilroy R."/>
            <person name="Ravi A."/>
            <person name="Getino M."/>
            <person name="Pursley I."/>
            <person name="Horton D.L."/>
            <person name="Alikhan N.F."/>
            <person name="Baker D."/>
            <person name="Gharbi K."/>
            <person name="Hall N."/>
            <person name="Watson M."/>
            <person name="Adriaenssens E.M."/>
            <person name="Foster-Nyarko E."/>
            <person name="Jarju S."/>
            <person name="Secka A."/>
            <person name="Antonio M."/>
            <person name="Oren A."/>
            <person name="Chaudhuri R.R."/>
            <person name="La Ragione R."/>
            <person name="Hildebrand F."/>
            <person name="Pallen M.J."/>
        </authorList>
    </citation>
    <scope>NUCLEOTIDE SEQUENCE</scope>
    <source>
        <strain evidence="1">378</strain>
    </source>
</reference>
<gene>
    <name evidence="1" type="ORF">H9847_09955</name>
</gene>
<evidence type="ECO:0000313" key="1">
    <source>
        <dbReference type="EMBL" id="MBU3845164.1"/>
    </source>
</evidence>
<dbReference type="AlphaFoldDB" id="A0A948THU5"/>
<protein>
    <submittedName>
        <fullName evidence="1">Uncharacterized protein</fullName>
    </submittedName>
</protein>
<comment type="caution">
    <text evidence="1">The sequence shown here is derived from an EMBL/GenBank/DDBJ whole genome shotgun (WGS) entry which is preliminary data.</text>
</comment>
<name>A0A948THU5_9GAMM</name>
<sequence>NLSHDQTLHLKNRLKCSLRCLATCVAMLANLKVLSQEPTQIVRTHRFLKNYKALWLCFAVALSASQRERILRISAPLSTTFLKIFQKSCCCRVPLSM</sequence>
<evidence type="ECO:0000313" key="2">
    <source>
        <dbReference type="Proteomes" id="UP000733611"/>
    </source>
</evidence>
<dbReference type="Proteomes" id="UP000733611">
    <property type="component" value="Unassembled WGS sequence"/>
</dbReference>